<name>A0A9W5WTB0_BABOV</name>
<dbReference type="EMBL" id="BLIY01000001">
    <property type="protein sequence ID" value="GFE52601.1"/>
    <property type="molecule type" value="Genomic_DNA"/>
</dbReference>
<proteinExistence type="predicted"/>
<sequence length="262" mass="29995">MNIALTLALVASSQIKTLFAQTPAKINYDDIIETSDKRCKLVMNFMDDGKFDEGLLDIAREMYRTHCEAMFAKRYIQESKAVSTDGVIEKIRRSAKDISDTCSIDTDVFIGYLNVVGKALDGFFSGLYGEEYNDLTSDIHMNMDAIDDMTNNEIKFLNMRFVFPPFYTDVRALYDELNAEHKENMEVDGNKASEIISRWMEQKINMPPTREVDQSKVLRALSTLFDVDKTPLRQSVIYILLYNMFSDDVITAREDCKKLNAA</sequence>
<feature type="chain" id="PRO_5040904290" evidence="1">
    <location>
        <begin position="21"/>
        <end position="262"/>
    </location>
</feature>
<feature type="signal peptide" evidence="1">
    <location>
        <begin position="1"/>
        <end position="20"/>
    </location>
</feature>
<dbReference type="AlphaFoldDB" id="A0A9W5WTB0"/>
<dbReference type="OrthoDB" id="366813at2759"/>
<reference evidence="2" key="1">
    <citation type="submission" date="2019-12" db="EMBL/GenBank/DDBJ databases">
        <title>Genome sequence of Babesia ovis.</title>
        <authorList>
            <person name="Yamagishi J."/>
            <person name="Sevinc F."/>
            <person name="Xuan X."/>
        </authorList>
    </citation>
    <scope>NUCLEOTIDE SEQUENCE</scope>
    <source>
        <strain evidence="2">Selcuk</strain>
    </source>
</reference>
<gene>
    <name evidence="2" type="ORF">BaOVIS_000050</name>
</gene>
<evidence type="ECO:0000313" key="3">
    <source>
        <dbReference type="Proteomes" id="UP001057455"/>
    </source>
</evidence>
<keyword evidence="3" id="KW-1185">Reference proteome</keyword>
<organism evidence="2 3">
    <name type="scientific">Babesia ovis</name>
    <dbReference type="NCBI Taxonomy" id="5869"/>
    <lineage>
        <taxon>Eukaryota</taxon>
        <taxon>Sar</taxon>
        <taxon>Alveolata</taxon>
        <taxon>Apicomplexa</taxon>
        <taxon>Aconoidasida</taxon>
        <taxon>Piroplasmida</taxon>
        <taxon>Babesiidae</taxon>
        <taxon>Babesia</taxon>
    </lineage>
</organism>
<evidence type="ECO:0000313" key="2">
    <source>
        <dbReference type="EMBL" id="GFE52601.1"/>
    </source>
</evidence>
<dbReference type="Proteomes" id="UP001057455">
    <property type="component" value="Unassembled WGS sequence"/>
</dbReference>
<evidence type="ECO:0000256" key="1">
    <source>
        <dbReference type="SAM" id="SignalP"/>
    </source>
</evidence>
<comment type="caution">
    <text evidence="2">The sequence shown here is derived from an EMBL/GenBank/DDBJ whole genome shotgun (WGS) entry which is preliminary data.</text>
</comment>
<protein>
    <submittedName>
        <fullName evidence="2">Methionyl-tRNA synthetase, putative</fullName>
    </submittedName>
</protein>
<keyword evidence="1" id="KW-0732">Signal</keyword>
<accession>A0A9W5WTB0</accession>